<keyword evidence="1" id="KW-1133">Transmembrane helix</keyword>
<name>A0A1J1JA52_9DIPT</name>
<gene>
    <name evidence="2" type="ORF">CLUMA_CG021553</name>
</gene>
<protein>
    <submittedName>
        <fullName evidence="2">CLUMA_CG021553, isoform A</fullName>
    </submittedName>
</protein>
<keyword evidence="1" id="KW-0472">Membrane</keyword>
<dbReference type="Proteomes" id="UP000183832">
    <property type="component" value="Unassembled WGS sequence"/>
</dbReference>
<evidence type="ECO:0000313" key="3">
    <source>
        <dbReference type="Proteomes" id="UP000183832"/>
    </source>
</evidence>
<reference evidence="2 3" key="1">
    <citation type="submission" date="2015-04" db="EMBL/GenBank/DDBJ databases">
        <authorList>
            <person name="Syromyatnikov M.Y."/>
            <person name="Popov V.N."/>
        </authorList>
    </citation>
    <scope>NUCLEOTIDE SEQUENCE [LARGE SCALE GENOMIC DNA]</scope>
</reference>
<evidence type="ECO:0000256" key="1">
    <source>
        <dbReference type="SAM" id="Phobius"/>
    </source>
</evidence>
<accession>A0A1J1JA52</accession>
<keyword evidence="3" id="KW-1185">Reference proteome</keyword>
<sequence length="100" mass="11455">MENIKTGNVLKEEFATTNSRFKDNLLTKEDLQAFINQIKDLSEDEKNKLNEDIGQRKMNADYIKERSMNEHSISTIDVNSSVFVSIVMISIVITIFGKLL</sequence>
<organism evidence="2 3">
    <name type="scientific">Clunio marinus</name>
    <dbReference type="NCBI Taxonomy" id="568069"/>
    <lineage>
        <taxon>Eukaryota</taxon>
        <taxon>Metazoa</taxon>
        <taxon>Ecdysozoa</taxon>
        <taxon>Arthropoda</taxon>
        <taxon>Hexapoda</taxon>
        <taxon>Insecta</taxon>
        <taxon>Pterygota</taxon>
        <taxon>Neoptera</taxon>
        <taxon>Endopterygota</taxon>
        <taxon>Diptera</taxon>
        <taxon>Nematocera</taxon>
        <taxon>Chironomoidea</taxon>
        <taxon>Chironomidae</taxon>
        <taxon>Clunio</taxon>
    </lineage>
</organism>
<dbReference type="EMBL" id="CVRI01000075">
    <property type="protein sequence ID" value="CRL08748.1"/>
    <property type="molecule type" value="Genomic_DNA"/>
</dbReference>
<evidence type="ECO:0000313" key="2">
    <source>
        <dbReference type="EMBL" id="CRL08748.1"/>
    </source>
</evidence>
<feature type="transmembrane region" description="Helical" evidence="1">
    <location>
        <begin position="76"/>
        <end position="97"/>
    </location>
</feature>
<dbReference type="AlphaFoldDB" id="A0A1J1JA52"/>
<proteinExistence type="predicted"/>
<keyword evidence="1" id="KW-0812">Transmembrane</keyword>